<feature type="region of interest" description="Disordered" evidence="1">
    <location>
        <begin position="1"/>
        <end position="31"/>
    </location>
</feature>
<evidence type="ECO:0000313" key="2">
    <source>
        <dbReference type="EMBL" id="QVW56439.1"/>
    </source>
</evidence>
<name>A0A8E7L4Q7_9VIRU</name>
<organism evidence="2">
    <name type="scientific">Emberiza rustica Genomoviridae sp</name>
    <dbReference type="NCBI Taxonomy" id="2814949"/>
    <lineage>
        <taxon>Viruses</taxon>
        <taxon>Monodnaviria</taxon>
        <taxon>Shotokuvirae</taxon>
        <taxon>Cressdnaviricota</taxon>
        <taxon>Repensiviricetes</taxon>
        <taxon>Geplafuvirales</taxon>
        <taxon>Genomoviridae</taxon>
    </lineage>
</organism>
<evidence type="ECO:0000256" key="1">
    <source>
        <dbReference type="SAM" id="MobiDB-lite"/>
    </source>
</evidence>
<dbReference type="EMBL" id="MW182911">
    <property type="protein sequence ID" value="QVW56439.1"/>
    <property type="molecule type" value="Genomic_DNA"/>
</dbReference>
<accession>A0A8E7L4Q7</accession>
<sequence length="308" mass="34970">MAYRIPGRRSLARGRRPGGRSTRRPRRYTAKKRTYRKRKMTKRKLINVMSRKKRDSMLSAAFEGVNPSPESPLTPGTALTMNQSNENGRVHMTFANLSHRYLVPNNAAYRAYRTDTRTYVKGFSQTYTVIPNSSSAWWHRRIMFASKDEFTTTAVQQNIGVQPYETTSATALPMRDLGNITEGPYNDLRNAVLDKLFSGTGGVDWISPFRAKTDKTRVTILSDRSFNYSSGNEVSKPVIRKMYDSINRTIVYDDDEDGLSMTPSPVSVDSKSGLGNIYLVDFYFCPAPDEGDDALIVSSQSTYYWHEK</sequence>
<reference evidence="2" key="1">
    <citation type="submission" date="2020-10" db="EMBL/GenBank/DDBJ databases">
        <title>CRESS DNA virus dark matter in the feces of wild birds.</title>
        <authorList>
            <person name="Yang S."/>
            <person name="Zhang W."/>
        </authorList>
    </citation>
    <scope>NUCLEOTIDE SEQUENCE</scope>
    <source>
        <strain evidence="2">Rbu19gen28</strain>
    </source>
</reference>
<proteinExistence type="predicted"/>
<protein>
    <submittedName>
        <fullName evidence="2">Capsid protein</fullName>
    </submittedName>
</protein>